<evidence type="ECO:0000256" key="1">
    <source>
        <dbReference type="SAM" id="MobiDB-lite"/>
    </source>
</evidence>
<dbReference type="VEuPathDB" id="FungiDB:CC77DRAFT_783388"/>
<dbReference type="KEGG" id="aalt:CC77DRAFT_783388"/>
<dbReference type="AlphaFoldDB" id="A0A177DQM2"/>
<dbReference type="RefSeq" id="XP_018387524.1">
    <property type="nucleotide sequence ID" value="XM_018533162.1"/>
</dbReference>
<accession>A0A177DQM2</accession>
<evidence type="ECO:0000313" key="3">
    <source>
        <dbReference type="Proteomes" id="UP000077248"/>
    </source>
</evidence>
<reference evidence="2 3" key="1">
    <citation type="submission" date="2016-05" db="EMBL/GenBank/DDBJ databases">
        <title>Comparative analysis of secretome profiles of manganese(II)-oxidizing ascomycete fungi.</title>
        <authorList>
            <consortium name="DOE Joint Genome Institute"/>
            <person name="Zeiner C.A."/>
            <person name="Purvine S.O."/>
            <person name="Zink E.M."/>
            <person name="Wu S."/>
            <person name="Pasa-Tolic L."/>
            <person name="Chaput D.L."/>
            <person name="Haridas S."/>
            <person name="Grigoriev I.V."/>
            <person name="Santelli C.M."/>
            <person name="Hansel C.M."/>
        </authorList>
    </citation>
    <scope>NUCLEOTIDE SEQUENCE [LARGE SCALE GENOMIC DNA]</scope>
    <source>
        <strain evidence="2 3">SRC1lrK2f</strain>
    </source>
</reference>
<sequence length="58" mass="6711">MQCQKLTPPPTLHRYKHYPNTDPTHQSHTSVACRVDASRLRIQSFQTFMQQASCRAPL</sequence>
<protein>
    <submittedName>
        <fullName evidence="2">Uncharacterized protein</fullName>
    </submittedName>
</protein>
<dbReference type="PROSITE" id="PS51257">
    <property type="entry name" value="PROKAR_LIPOPROTEIN"/>
    <property type="match status" value="1"/>
</dbReference>
<keyword evidence="3" id="KW-1185">Reference proteome</keyword>
<feature type="region of interest" description="Disordered" evidence="1">
    <location>
        <begin position="1"/>
        <end position="29"/>
    </location>
</feature>
<organism evidence="2 3">
    <name type="scientific">Alternaria alternata</name>
    <name type="common">Alternaria rot fungus</name>
    <name type="synonym">Torula alternata</name>
    <dbReference type="NCBI Taxonomy" id="5599"/>
    <lineage>
        <taxon>Eukaryota</taxon>
        <taxon>Fungi</taxon>
        <taxon>Dikarya</taxon>
        <taxon>Ascomycota</taxon>
        <taxon>Pezizomycotina</taxon>
        <taxon>Dothideomycetes</taxon>
        <taxon>Pleosporomycetidae</taxon>
        <taxon>Pleosporales</taxon>
        <taxon>Pleosporineae</taxon>
        <taxon>Pleosporaceae</taxon>
        <taxon>Alternaria</taxon>
        <taxon>Alternaria sect. Alternaria</taxon>
        <taxon>Alternaria alternata complex</taxon>
    </lineage>
</organism>
<dbReference type="Proteomes" id="UP000077248">
    <property type="component" value="Unassembled WGS sequence"/>
</dbReference>
<evidence type="ECO:0000313" key="2">
    <source>
        <dbReference type="EMBL" id="OAG22103.1"/>
    </source>
</evidence>
<gene>
    <name evidence="2" type="ORF">CC77DRAFT_783388</name>
</gene>
<proteinExistence type="predicted"/>
<dbReference type="GeneID" id="29118756"/>
<name>A0A177DQM2_ALTAL</name>
<dbReference type="EMBL" id="KV441475">
    <property type="protein sequence ID" value="OAG22103.1"/>
    <property type="molecule type" value="Genomic_DNA"/>
</dbReference>